<dbReference type="SUPFAM" id="SSF51556">
    <property type="entry name" value="Metallo-dependent hydrolases"/>
    <property type="match status" value="1"/>
</dbReference>
<dbReference type="Proteomes" id="UP000075902">
    <property type="component" value="Unassembled WGS sequence"/>
</dbReference>
<dbReference type="InterPro" id="IPR008257">
    <property type="entry name" value="Pept_M19"/>
</dbReference>
<dbReference type="GO" id="GO:0098552">
    <property type="term" value="C:side of membrane"/>
    <property type="evidence" value="ECO:0007669"/>
    <property type="project" value="UniProtKB-KW"/>
</dbReference>
<comment type="cofactor">
    <cofactor evidence="1">
        <name>Zn(2+)</name>
        <dbReference type="ChEBI" id="CHEBI:29105"/>
    </cofactor>
</comment>
<dbReference type="PROSITE" id="PS51365">
    <property type="entry name" value="RENAL_DIPEPTIDASE_2"/>
    <property type="match status" value="1"/>
</dbReference>
<keyword evidence="1" id="KW-0336">GPI-anchor</keyword>
<keyword evidence="1" id="KW-0472">Membrane</keyword>
<evidence type="ECO:0000256" key="1">
    <source>
        <dbReference type="RuleBase" id="RU341113"/>
    </source>
</evidence>
<dbReference type="AlphaFoldDB" id="A0A182UK51"/>
<evidence type="ECO:0000256" key="2">
    <source>
        <dbReference type="SAM" id="MobiDB-lite"/>
    </source>
</evidence>
<accession>A0A182UK51</accession>
<keyword evidence="4" id="KW-1185">Reference proteome</keyword>
<sequence length="213" mass="23926">MPLILAATAAPEPHRFGPLAVGSARDRSSYHTRASTAANILILILYAIFRFIQSFWGEPLPSPGSIGPGQRTPVSPRPRPPDNRFHPVEPPGWTRGPADDSAEQTTPRATGEPSRKRYKRDDRNVEDVGDVAFSAAPCLEERMEIVRKVLKEVPLIDGHNDLPWNIRKFLKNQLREFRFGEDLRDITPWSTSAWSHTDLRRLKEGMVSAQLGT</sequence>
<dbReference type="GO" id="GO:0046872">
    <property type="term" value="F:metal ion binding"/>
    <property type="evidence" value="ECO:0007669"/>
    <property type="project" value="UniProtKB-UniRule"/>
</dbReference>
<dbReference type="InterPro" id="IPR032466">
    <property type="entry name" value="Metal_Hydrolase"/>
</dbReference>
<dbReference type="PANTHER" id="PTHR10443:SF46">
    <property type="entry name" value="DIPEPTIDASE"/>
    <property type="match status" value="1"/>
</dbReference>
<proteinExistence type="inferred from homology"/>
<keyword evidence="1" id="KW-0224">Dipeptidase</keyword>
<keyword evidence="1" id="KW-0449">Lipoprotein</keyword>
<feature type="region of interest" description="Disordered" evidence="2">
    <location>
        <begin position="61"/>
        <end position="122"/>
    </location>
</feature>
<keyword evidence="1" id="KW-0325">Glycoprotein</keyword>
<comment type="subcellular location">
    <subcellularLocation>
        <location evidence="1">Membrane</location>
        <topology evidence="1">Lipid-anchor</topology>
        <topology evidence="1">GPI-anchor</topology>
    </subcellularLocation>
</comment>
<keyword evidence="1" id="KW-0378">Hydrolase</keyword>
<dbReference type="GO" id="GO:0006508">
    <property type="term" value="P:proteolysis"/>
    <property type="evidence" value="ECO:0007669"/>
    <property type="project" value="UniProtKB-KW"/>
</dbReference>
<dbReference type="Gene3D" id="3.20.20.140">
    <property type="entry name" value="Metal-dependent hydrolases"/>
    <property type="match status" value="1"/>
</dbReference>
<dbReference type="PANTHER" id="PTHR10443">
    <property type="entry name" value="MICROSOMAL DIPEPTIDASE"/>
    <property type="match status" value="1"/>
</dbReference>
<name>A0A182UK51_9DIPT</name>
<protein>
    <recommendedName>
        <fullName evidence="1">Dipeptidase</fullName>
        <ecNumber evidence="1">3.4.13.19</ecNumber>
    </recommendedName>
</protein>
<keyword evidence="1" id="KW-0482">Metalloprotease</keyword>
<keyword evidence="1" id="KW-0645">Protease</keyword>
<dbReference type="GO" id="GO:0070573">
    <property type="term" value="F:metallodipeptidase activity"/>
    <property type="evidence" value="ECO:0007669"/>
    <property type="project" value="InterPro"/>
</dbReference>
<keyword evidence="1" id="KW-0862">Zinc</keyword>
<organism evidence="3 4">
    <name type="scientific">Anopheles melas</name>
    <dbReference type="NCBI Taxonomy" id="34690"/>
    <lineage>
        <taxon>Eukaryota</taxon>
        <taxon>Metazoa</taxon>
        <taxon>Ecdysozoa</taxon>
        <taxon>Arthropoda</taxon>
        <taxon>Hexapoda</taxon>
        <taxon>Insecta</taxon>
        <taxon>Pterygota</taxon>
        <taxon>Neoptera</taxon>
        <taxon>Endopterygota</taxon>
        <taxon>Diptera</taxon>
        <taxon>Nematocera</taxon>
        <taxon>Culicoidea</taxon>
        <taxon>Culicidae</taxon>
        <taxon>Anophelinae</taxon>
        <taxon>Anopheles</taxon>
    </lineage>
</organism>
<comment type="subunit">
    <text evidence="1">Homodimer; disulfide-linked.</text>
</comment>
<dbReference type="EnsemblMetazoa" id="AMEC021879-RA">
    <property type="protein sequence ID" value="AMEC021879-PA"/>
    <property type="gene ID" value="AMEC021879"/>
</dbReference>
<keyword evidence="1" id="KW-1015">Disulfide bond</keyword>
<reference evidence="3" key="2">
    <citation type="submission" date="2020-05" db="UniProtKB">
        <authorList>
            <consortium name="EnsemblMetazoa"/>
        </authorList>
    </citation>
    <scope>IDENTIFICATION</scope>
    <source>
        <strain evidence="3">CM1001059</strain>
    </source>
</reference>
<evidence type="ECO:0000313" key="3">
    <source>
        <dbReference type="EnsemblMetazoa" id="AMEC021879-PA"/>
    </source>
</evidence>
<dbReference type="EC" id="3.4.13.19" evidence="1"/>
<comment type="similarity">
    <text evidence="1">Belongs to the metallo-dependent hydrolases superfamily. Peptidase M19 family.</text>
</comment>
<keyword evidence="1" id="KW-0479">Metal-binding</keyword>
<dbReference type="VEuPathDB" id="VectorBase:AMEC021879"/>
<reference evidence="4" key="1">
    <citation type="submission" date="2014-01" db="EMBL/GenBank/DDBJ databases">
        <title>The Genome Sequence of Anopheles melas CM1001059_A (V2).</title>
        <authorList>
            <consortium name="The Broad Institute Genomics Platform"/>
            <person name="Neafsey D.E."/>
            <person name="Besansky N."/>
            <person name="Howell P."/>
            <person name="Walton C."/>
            <person name="Young S.K."/>
            <person name="Zeng Q."/>
            <person name="Gargeya S."/>
            <person name="Fitzgerald M."/>
            <person name="Haas B."/>
            <person name="Abouelleil A."/>
            <person name="Allen A.W."/>
            <person name="Alvarado L."/>
            <person name="Arachchi H.M."/>
            <person name="Berlin A.M."/>
            <person name="Chapman S.B."/>
            <person name="Gainer-Dewar J."/>
            <person name="Goldberg J."/>
            <person name="Griggs A."/>
            <person name="Gujja S."/>
            <person name="Hansen M."/>
            <person name="Howarth C."/>
            <person name="Imamovic A."/>
            <person name="Ireland A."/>
            <person name="Larimer J."/>
            <person name="McCowan C."/>
            <person name="Murphy C."/>
            <person name="Pearson M."/>
            <person name="Poon T.W."/>
            <person name="Priest M."/>
            <person name="Roberts A."/>
            <person name="Saif S."/>
            <person name="Shea T."/>
            <person name="Sisk P."/>
            <person name="Sykes S."/>
            <person name="Wortman J."/>
            <person name="Nusbaum C."/>
            <person name="Birren B."/>
        </authorList>
    </citation>
    <scope>NUCLEOTIDE SEQUENCE [LARGE SCALE GENOMIC DNA]</scope>
    <source>
        <strain evidence="4">CM1001059</strain>
    </source>
</reference>
<dbReference type="STRING" id="34690.A0A182UK51"/>
<feature type="compositionally biased region" description="Basic and acidic residues" evidence="2">
    <location>
        <begin position="113"/>
        <end position="122"/>
    </location>
</feature>
<comment type="catalytic activity">
    <reaction evidence="1">
        <text>an L-aminoacyl-L-amino acid + H2O = 2 an L-alpha-amino acid</text>
        <dbReference type="Rhea" id="RHEA:48940"/>
        <dbReference type="ChEBI" id="CHEBI:15377"/>
        <dbReference type="ChEBI" id="CHEBI:59869"/>
        <dbReference type="ChEBI" id="CHEBI:77460"/>
        <dbReference type="EC" id="3.4.13.19"/>
    </reaction>
</comment>
<evidence type="ECO:0000313" key="4">
    <source>
        <dbReference type="Proteomes" id="UP000075902"/>
    </source>
</evidence>